<protein>
    <recommendedName>
        <fullName evidence="1">Phosphatidylinositol transfer protein N-terminal domain-containing protein</fullName>
    </recommendedName>
</protein>
<dbReference type="SUPFAM" id="SSF55961">
    <property type="entry name" value="Bet v1-like"/>
    <property type="match status" value="1"/>
</dbReference>
<comment type="caution">
    <text evidence="2">The sequence shown here is derived from an EMBL/GenBank/DDBJ whole genome shotgun (WGS) entry which is preliminary data.</text>
</comment>
<sequence>MRTVLFKIPLPMTVDEYNIAQLYMVLKRSERDTIDGEGVKVLKNEPFENEEHGKGQFTEKCIYISKKIPSFAKKLFPSLNSTRTLESSYNCYPYCFTEYKTVLF</sequence>
<evidence type="ECO:0000313" key="3">
    <source>
        <dbReference type="Proteomes" id="UP001439008"/>
    </source>
</evidence>
<dbReference type="Gene3D" id="3.30.530.20">
    <property type="match status" value="1"/>
</dbReference>
<dbReference type="PANTHER" id="PTHR10658:SF11">
    <property type="entry name" value="VIBRATOR, ISOFORM B"/>
    <property type="match status" value="1"/>
</dbReference>
<reference evidence="2 3" key="1">
    <citation type="journal article" date="2024" name="BMC Biol.">
        <title>Comparative genomics of Ascetosporea gives new insight into the evolutionary basis for animal parasitism in Rhizaria.</title>
        <authorList>
            <person name="Hiltunen Thoren M."/>
            <person name="Onut-Brannstrom I."/>
            <person name="Alfjorden A."/>
            <person name="Peckova H."/>
            <person name="Swords F."/>
            <person name="Hooper C."/>
            <person name="Holzer A.S."/>
            <person name="Bass D."/>
            <person name="Burki F."/>
        </authorList>
    </citation>
    <scope>NUCLEOTIDE SEQUENCE [LARGE SCALE GENOMIC DNA]</scope>
    <source>
        <strain evidence="2">20-A016</strain>
    </source>
</reference>
<dbReference type="PANTHER" id="PTHR10658">
    <property type="entry name" value="PHOSPHATIDYLINOSITOL TRANSFER PROTEIN"/>
    <property type="match status" value="1"/>
</dbReference>
<dbReference type="EMBL" id="JBDODL010000021">
    <property type="protein sequence ID" value="MES1918152.1"/>
    <property type="molecule type" value="Genomic_DNA"/>
</dbReference>
<gene>
    <name evidence="2" type="ORF">MHBO_000162</name>
</gene>
<name>A0ABV2AER1_9EUKA</name>
<evidence type="ECO:0000313" key="2">
    <source>
        <dbReference type="EMBL" id="MES1918152.1"/>
    </source>
</evidence>
<dbReference type="PRINTS" id="PR00391">
    <property type="entry name" value="PITRANSFER"/>
</dbReference>
<dbReference type="Proteomes" id="UP001439008">
    <property type="component" value="Unassembled WGS sequence"/>
</dbReference>
<feature type="domain" description="Phosphatidylinositol transfer protein N-terminal" evidence="1">
    <location>
        <begin position="1"/>
        <end position="102"/>
    </location>
</feature>
<dbReference type="InterPro" id="IPR001666">
    <property type="entry name" value="PI_transfer"/>
</dbReference>
<keyword evidence="3" id="KW-1185">Reference proteome</keyword>
<organism evidence="2 3">
    <name type="scientific">Bonamia ostreae</name>
    <dbReference type="NCBI Taxonomy" id="126728"/>
    <lineage>
        <taxon>Eukaryota</taxon>
        <taxon>Sar</taxon>
        <taxon>Rhizaria</taxon>
        <taxon>Endomyxa</taxon>
        <taxon>Ascetosporea</taxon>
        <taxon>Haplosporida</taxon>
        <taxon>Bonamia</taxon>
    </lineage>
</organism>
<dbReference type="Pfam" id="PF02121">
    <property type="entry name" value="IP_trans"/>
    <property type="match status" value="1"/>
</dbReference>
<dbReference type="InterPro" id="IPR055261">
    <property type="entry name" value="PI_transfer_N"/>
</dbReference>
<accession>A0ABV2AER1</accession>
<dbReference type="InterPro" id="IPR023393">
    <property type="entry name" value="START-like_dom_sf"/>
</dbReference>
<evidence type="ECO:0000259" key="1">
    <source>
        <dbReference type="Pfam" id="PF02121"/>
    </source>
</evidence>
<proteinExistence type="predicted"/>